<reference evidence="5 6" key="1">
    <citation type="submission" date="2021-03" db="EMBL/GenBank/DDBJ databases">
        <title>Sequencing the genomes of 1000 actinobacteria strains.</title>
        <authorList>
            <person name="Klenk H.-P."/>
        </authorList>
    </citation>
    <scope>NUCLEOTIDE SEQUENCE [LARGE SCALE GENOMIC DNA]</scope>
    <source>
        <strain evidence="5 6">DSM 46670</strain>
    </source>
</reference>
<feature type="compositionally biased region" description="Polar residues" evidence="2">
    <location>
        <begin position="67"/>
        <end position="79"/>
    </location>
</feature>
<comment type="caution">
    <text evidence="5">The sequence shown here is derived from an EMBL/GenBank/DDBJ whole genome shotgun (WGS) entry which is preliminary data.</text>
</comment>
<feature type="domain" description="Lsr2 dimerization" evidence="3">
    <location>
        <begin position="1"/>
        <end position="60"/>
    </location>
</feature>
<dbReference type="Gene3D" id="4.10.320.10">
    <property type="entry name" value="E3-binding domain"/>
    <property type="match status" value="1"/>
</dbReference>
<dbReference type="Proteomes" id="UP001519332">
    <property type="component" value="Unassembled WGS sequence"/>
</dbReference>
<dbReference type="Pfam" id="PF11774">
    <property type="entry name" value="Lsr2"/>
    <property type="match status" value="1"/>
</dbReference>
<dbReference type="RefSeq" id="WP_209638265.1">
    <property type="nucleotide sequence ID" value="NZ_JAGINW010000001.1"/>
</dbReference>
<evidence type="ECO:0000259" key="4">
    <source>
        <dbReference type="Pfam" id="PF23359"/>
    </source>
</evidence>
<dbReference type="Pfam" id="PF23359">
    <property type="entry name" value="Lsr2_DNA-bd"/>
    <property type="match status" value="1"/>
</dbReference>
<evidence type="ECO:0008006" key="7">
    <source>
        <dbReference type="Google" id="ProtNLM"/>
    </source>
</evidence>
<keyword evidence="1" id="KW-0238">DNA-binding</keyword>
<proteinExistence type="predicted"/>
<dbReference type="InterPro" id="IPR036625">
    <property type="entry name" value="E3-bd_dom_sf"/>
</dbReference>
<keyword evidence="6" id="KW-1185">Reference proteome</keyword>
<organism evidence="5 6">
    <name type="scientific">Kibdelosporangium banguiense</name>
    <dbReference type="NCBI Taxonomy" id="1365924"/>
    <lineage>
        <taxon>Bacteria</taxon>
        <taxon>Bacillati</taxon>
        <taxon>Actinomycetota</taxon>
        <taxon>Actinomycetes</taxon>
        <taxon>Pseudonocardiales</taxon>
        <taxon>Pseudonocardiaceae</taxon>
        <taxon>Kibdelosporangium</taxon>
    </lineage>
</organism>
<dbReference type="InterPro" id="IPR055370">
    <property type="entry name" value="Lsr2_DNA-bd"/>
</dbReference>
<dbReference type="InterPro" id="IPR042261">
    <property type="entry name" value="Lsr2-like_dimerization"/>
</dbReference>
<dbReference type="EMBL" id="JAGINW010000001">
    <property type="protein sequence ID" value="MBP2322658.1"/>
    <property type="molecule type" value="Genomic_DNA"/>
</dbReference>
<sequence length="120" mass="13109">MAQKVLVQLVDDLDGTASDDITTVTFGLDGAVYEIDLTANNAAKLRNQLGDFVDNARRTGGRVKRGTSPQATTPVANRQQTRAIRDWARQNGYELSDHGRIPSNVIEAFEAAHASKGKRR</sequence>
<dbReference type="InterPro" id="IPR024412">
    <property type="entry name" value="Lsr2_dim_dom"/>
</dbReference>
<evidence type="ECO:0000259" key="3">
    <source>
        <dbReference type="Pfam" id="PF11774"/>
    </source>
</evidence>
<gene>
    <name evidence="5" type="ORF">JOF56_003043</name>
</gene>
<feature type="domain" description="Lsr2 DNA-binding" evidence="4">
    <location>
        <begin position="77"/>
        <end position="112"/>
    </location>
</feature>
<protein>
    <recommendedName>
        <fullName evidence="7">Lsr2 protein</fullName>
    </recommendedName>
</protein>
<evidence type="ECO:0000256" key="1">
    <source>
        <dbReference type="ARBA" id="ARBA00023125"/>
    </source>
</evidence>
<dbReference type="Gene3D" id="3.30.60.230">
    <property type="entry name" value="Lsr2, dimerization domain"/>
    <property type="match status" value="1"/>
</dbReference>
<accession>A0ABS4TFL1</accession>
<evidence type="ECO:0000256" key="2">
    <source>
        <dbReference type="SAM" id="MobiDB-lite"/>
    </source>
</evidence>
<name>A0ABS4TFL1_9PSEU</name>
<evidence type="ECO:0000313" key="6">
    <source>
        <dbReference type="Proteomes" id="UP001519332"/>
    </source>
</evidence>
<feature type="region of interest" description="Disordered" evidence="2">
    <location>
        <begin position="57"/>
        <end position="79"/>
    </location>
</feature>
<evidence type="ECO:0000313" key="5">
    <source>
        <dbReference type="EMBL" id="MBP2322658.1"/>
    </source>
</evidence>